<dbReference type="Gene3D" id="2.130.10.130">
    <property type="entry name" value="Integrin alpha, N-terminal"/>
    <property type="match status" value="1"/>
</dbReference>
<accession>A0A7M2T2P7</accession>
<evidence type="ECO:0000256" key="2">
    <source>
        <dbReference type="SAM" id="SignalP"/>
    </source>
</evidence>
<evidence type="ECO:0000313" key="3">
    <source>
        <dbReference type="EMBL" id="QOV41978.1"/>
    </source>
</evidence>
<protein>
    <submittedName>
        <fullName evidence="3">VCBS repeat-containing protein</fullName>
    </submittedName>
</protein>
<evidence type="ECO:0000313" key="4">
    <source>
        <dbReference type="Proteomes" id="UP000594008"/>
    </source>
</evidence>
<dbReference type="InterPro" id="IPR011048">
    <property type="entry name" value="Haem_d1_sf"/>
</dbReference>
<name>A0A7M2T2P7_STRCW</name>
<dbReference type="AlphaFoldDB" id="A0A7M2T2P7"/>
<gene>
    <name evidence="3" type="ORF">IPT68_19040</name>
</gene>
<dbReference type="PANTHER" id="PTHR44103">
    <property type="entry name" value="PROPROTEIN CONVERTASE P"/>
    <property type="match status" value="1"/>
</dbReference>
<dbReference type="PANTHER" id="PTHR44103:SF1">
    <property type="entry name" value="PROPROTEIN CONVERTASE P"/>
    <property type="match status" value="1"/>
</dbReference>
<keyword evidence="1 2" id="KW-0732">Signal</keyword>
<dbReference type="RefSeq" id="WP_189695882.1">
    <property type="nucleotide sequence ID" value="NZ_BMTA01000001.1"/>
</dbReference>
<dbReference type="SUPFAM" id="SSF51004">
    <property type="entry name" value="C-terminal (heme d1) domain of cytochrome cd1-nitrite reductase"/>
    <property type="match status" value="1"/>
</dbReference>
<dbReference type="EMBL" id="CP063374">
    <property type="protein sequence ID" value="QOV41978.1"/>
    <property type="molecule type" value="Genomic_DNA"/>
</dbReference>
<sequence>MGRFAPRRGGLTVSVSSLVVAMAATSLVVLSPKDGEATESAAADTTGITLTDPSTTQARTERPYVVGDTGFLHRHAGRDGLLWTDYATGRTVTVGDANGVYTPDTACADVDSACRDAWYGSDSDVIALPKTASDAQATLWDPATGTTRKVEWNATDHGYYRALAGDTILTTYSLLDEVDGTWRTRPIGGEPTSVQSTDVRAADSSGVLVAYGNYGLAHIDVETATATVAFSGTQYRPKTVMSEDRVGWYDTYSGYLHLKSRDDLAAGEQLVPVPELSYGLDGEPVLVGDWLLLPHYVNATTTRLLAVSLIDPSVKQTLLPSAGEYTLASGDGSALVTGGSAITDRWVQRVSQAADGTLKLEKVYQPPALENTKTGIALSRGSLRVAADDPASTTTDTTSVRTLTTNGSTTLTASAATASGSMYEPVCPYPGTTCSALWGNVDGHHVYLDTNGGTGEGGTGDDDRLVAIGGHELDFGTRGGSIVDVSDEYAVYDAAGTQYVGRFGYGQRLQRSARAAALNGTTLWSASTLGTISSYDLVAMKTLATVTVPGLACVPSELQAAGRWVYWACGTASAGVYDTKARTTKAVAPGDVLLGDGFTVRHDHGTDELVLTEAATGATRVVASGLPDTGLAADRRYRWTVDEYTGLVAWFDGYERTHVATTGITPSAVTAIESETESYTQPSTSAPWIGQWLLSRPVTSWSLTFTSVQSGANGKATRTITGGATPARVAVRWNGLASDGTRFPNGHLTWALKATGVGSASVNTVATGGVFLQRGMPVRRDFVSPDGPDGRGDLLTLGSTGALTFHSGTGTGKLGERTAGTGWPTSITAVPFGDLSGDRCNDVLVRLSSGALRLYKPGCNAALRPSTPYTTLATSGWTTFDVLTSPGDVTGDGRPDLLARKASTGAVYLYKGLSTGKLSTAVKLWADWRTYNRVVGVGDITGDGRPDLIAQDKANALYRYDGKGNGTFAARVKLASNWGSGYNAVVGVGDLTDDGRADLVARDTSGYLWRLSGTGKGTFASPVKIGTGWGAYKSLS</sequence>
<dbReference type="Proteomes" id="UP000594008">
    <property type="component" value="Chromosome"/>
</dbReference>
<organism evidence="3 4">
    <name type="scientific">Streptomyces chromofuscus</name>
    <dbReference type="NCBI Taxonomy" id="42881"/>
    <lineage>
        <taxon>Bacteria</taxon>
        <taxon>Bacillati</taxon>
        <taxon>Actinomycetota</taxon>
        <taxon>Actinomycetes</taxon>
        <taxon>Kitasatosporales</taxon>
        <taxon>Streptomycetaceae</taxon>
        <taxon>Streptomyces</taxon>
    </lineage>
</organism>
<dbReference type="InterPro" id="IPR013517">
    <property type="entry name" value="FG-GAP"/>
</dbReference>
<evidence type="ECO:0000256" key="1">
    <source>
        <dbReference type="ARBA" id="ARBA00022729"/>
    </source>
</evidence>
<proteinExistence type="predicted"/>
<feature type="signal peptide" evidence="2">
    <location>
        <begin position="1"/>
        <end position="23"/>
    </location>
</feature>
<dbReference type="KEGG" id="schf:IPT68_19040"/>
<reference evidence="3 4" key="1">
    <citation type="submission" date="2020-10" db="EMBL/GenBank/DDBJ databases">
        <title>Streptomyces chromofuscus complate genome analysis.</title>
        <authorList>
            <person name="Anwar N."/>
        </authorList>
    </citation>
    <scope>NUCLEOTIDE SEQUENCE [LARGE SCALE GENOMIC DNA]</scope>
    <source>
        <strain evidence="3 4">DSM 40273</strain>
    </source>
</reference>
<dbReference type="InterPro" id="IPR028994">
    <property type="entry name" value="Integrin_alpha_N"/>
</dbReference>
<dbReference type="SUPFAM" id="SSF69318">
    <property type="entry name" value="Integrin alpha N-terminal domain"/>
    <property type="match status" value="1"/>
</dbReference>
<feature type="chain" id="PRO_5039431436" evidence="2">
    <location>
        <begin position="24"/>
        <end position="1036"/>
    </location>
</feature>
<keyword evidence="4" id="KW-1185">Reference proteome</keyword>
<dbReference type="Pfam" id="PF13517">
    <property type="entry name" value="FG-GAP_3"/>
    <property type="match status" value="1"/>
</dbReference>